<evidence type="ECO:0000259" key="8">
    <source>
        <dbReference type="Pfam" id="PF09115"/>
    </source>
</evidence>
<evidence type="ECO:0000256" key="6">
    <source>
        <dbReference type="ARBA" id="ARBA00022932"/>
    </source>
</evidence>
<evidence type="ECO:0000256" key="3">
    <source>
        <dbReference type="ARBA" id="ARBA00022679"/>
    </source>
</evidence>
<evidence type="ECO:0000313" key="9">
    <source>
        <dbReference type="EMBL" id="CUS02674.2"/>
    </source>
</evidence>
<reference evidence="9" key="1">
    <citation type="submission" date="2016-01" db="EMBL/GenBank/DDBJ databases">
        <authorList>
            <person name="Mcilroy J.S."/>
            <person name="Karst M S."/>
            <person name="Albertsen M."/>
        </authorList>
    </citation>
    <scope>NUCLEOTIDE SEQUENCE</scope>
    <source>
        <strain evidence="9">Cfx-K</strain>
    </source>
</reference>
<comment type="catalytic activity">
    <reaction evidence="7">
        <text>DNA(n) + a 2'-deoxyribonucleoside 5'-triphosphate = DNA(n+1) + diphosphate</text>
        <dbReference type="Rhea" id="RHEA:22508"/>
        <dbReference type="Rhea" id="RHEA-COMP:17339"/>
        <dbReference type="Rhea" id="RHEA-COMP:17340"/>
        <dbReference type="ChEBI" id="CHEBI:33019"/>
        <dbReference type="ChEBI" id="CHEBI:61560"/>
        <dbReference type="ChEBI" id="CHEBI:173112"/>
        <dbReference type="EC" id="2.7.7.7"/>
    </reaction>
</comment>
<dbReference type="InterPro" id="IPR015199">
    <property type="entry name" value="DNA_pol_III_delta_C"/>
</dbReference>
<dbReference type="PANTHER" id="PTHR11669:SF8">
    <property type="entry name" value="DNA POLYMERASE III SUBUNIT DELTA"/>
    <property type="match status" value="1"/>
</dbReference>
<dbReference type="NCBIfam" id="TIGR00678">
    <property type="entry name" value="holB"/>
    <property type="match status" value="1"/>
</dbReference>
<dbReference type="Proteomes" id="UP000215027">
    <property type="component" value="Chromosome I"/>
</dbReference>
<dbReference type="GO" id="GO:0006261">
    <property type="term" value="P:DNA-templated DNA replication"/>
    <property type="evidence" value="ECO:0007669"/>
    <property type="project" value="TreeGrafter"/>
</dbReference>
<name>A0A160SZS8_9CHLR</name>
<dbReference type="EC" id="2.7.7.7" evidence="1"/>
<proteinExistence type="predicted"/>
<evidence type="ECO:0000313" key="10">
    <source>
        <dbReference type="Proteomes" id="UP000215027"/>
    </source>
</evidence>
<dbReference type="GO" id="GO:0008408">
    <property type="term" value="F:3'-5' exonuclease activity"/>
    <property type="evidence" value="ECO:0007669"/>
    <property type="project" value="InterPro"/>
</dbReference>
<dbReference type="AlphaFoldDB" id="A0A160SZS8"/>
<evidence type="ECO:0000256" key="7">
    <source>
        <dbReference type="ARBA" id="ARBA00049244"/>
    </source>
</evidence>
<gene>
    <name evidence="9" type="ORF">CFX0092_A0796</name>
</gene>
<evidence type="ECO:0000256" key="5">
    <source>
        <dbReference type="ARBA" id="ARBA00022705"/>
    </source>
</evidence>
<dbReference type="KEGG" id="pbf:CFX0092_A0796"/>
<dbReference type="InterPro" id="IPR027417">
    <property type="entry name" value="P-loop_NTPase"/>
</dbReference>
<keyword evidence="6" id="KW-0239">DNA-directed DNA polymerase</keyword>
<dbReference type="PANTHER" id="PTHR11669">
    <property type="entry name" value="REPLICATION FACTOR C / DNA POLYMERASE III GAMMA-TAU SUBUNIT"/>
    <property type="match status" value="1"/>
</dbReference>
<dbReference type="InterPro" id="IPR050238">
    <property type="entry name" value="DNA_Rep/Repair_Clamp_Loader"/>
</dbReference>
<accession>A0A160SZS8</accession>
<dbReference type="OrthoDB" id="9810148at2"/>
<evidence type="ECO:0000256" key="1">
    <source>
        <dbReference type="ARBA" id="ARBA00012417"/>
    </source>
</evidence>
<dbReference type="Gene3D" id="3.40.50.300">
    <property type="entry name" value="P-loop containing nucleotide triphosphate hydrolases"/>
    <property type="match status" value="1"/>
</dbReference>
<dbReference type="RefSeq" id="WP_095042258.1">
    <property type="nucleotide sequence ID" value="NZ_LN890655.1"/>
</dbReference>
<dbReference type="SUPFAM" id="SSF52540">
    <property type="entry name" value="P-loop containing nucleoside triphosphate hydrolases"/>
    <property type="match status" value="1"/>
</dbReference>
<dbReference type="GO" id="GO:0003887">
    <property type="term" value="F:DNA-directed DNA polymerase activity"/>
    <property type="evidence" value="ECO:0007669"/>
    <property type="project" value="InterPro"/>
</dbReference>
<sequence>MTSLAPGWQQIVGHEWAVRLLSNAIAHDRAGHAYLITGPDHVGKMTLARTFAQALNCTAAPEARPCGQCRACGLIAADKHPDVRAITPDVSERGAQSIKIESIRRLQQDLSLTAYEARYKVALLRRFDTANPNAANAFLKTLEEPPNNVILLLTANDADTLLPTINSRCRTVGLRPIPTALIEETLMTHHHAKPAEANLLAHLADGRLGWAIRAHREPALLQERQTQLEALHKVLGGTVVARFAQAEALARKADALPPLLRTWLSWWRDLALLAYGRRTADSISNIDEVELLYELAGQWPRGGVLAALRQTEAALRQLRQNANARLVLENVMLTYPRRA</sequence>
<dbReference type="InterPro" id="IPR004622">
    <property type="entry name" value="DNA_pol_HolB"/>
</dbReference>
<protein>
    <recommendedName>
        <fullName evidence="2">DNA polymerase III subunit delta'</fullName>
        <ecNumber evidence="1">2.7.7.7</ecNumber>
    </recommendedName>
</protein>
<keyword evidence="5" id="KW-0235">DNA replication</keyword>
<dbReference type="Pfam" id="PF09115">
    <property type="entry name" value="DNApol3-delta_C"/>
    <property type="match status" value="1"/>
</dbReference>
<dbReference type="Pfam" id="PF13177">
    <property type="entry name" value="DNA_pol3_delta2"/>
    <property type="match status" value="1"/>
</dbReference>
<keyword evidence="3" id="KW-0808">Transferase</keyword>
<feature type="domain" description="DNA polymerase III delta subunit C-terminal" evidence="8">
    <location>
        <begin position="220"/>
        <end position="333"/>
    </location>
</feature>
<evidence type="ECO:0000256" key="4">
    <source>
        <dbReference type="ARBA" id="ARBA00022695"/>
    </source>
</evidence>
<keyword evidence="4" id="KW-0548">Nucleotidyltransferase</keyword>
<keyword evidence="10" id="KW-1185">Reference proteome</keyword>
<evidence type="ECO:0000256" key="2">
    <source>
        <dbReference type="ARBA" id="ARBA00014363"/>
    </source>
</evidence>
<dbReference type="EMBL" id="LN890655">
    <property type="protein sequence ID" value="CUS02674.2"/>
    <property type="molecule type" value="Genomic_DNA"/>
</dbReference>
<organism evidence="9 10">
    <name type="scientific">Candidatus Promineifilum breve</name>
    <dbReference type="NCBI Taxonomy" id="1806508"/>
    <lineage>
        <taxon>Bacteria</taxon>
        <taxon>Bacillati</taxon>
        <taxon>Chloroflexota</taxon>
        <taxon>Ardenticatenia</taxon>
        <taxon>Candidatus Promineifilales</taxon>
        <taxon>Candidatus Promineifilaceae</taxon>
        <taxon>Candidatus Promineifilum</taxon>
    </lineage>
</organism>